<feature type="compositionally biased region" description="Low complexity" evidence="1">
    <location>
        <begin position="51"/>
        <end position="61"/>
    </location>
</feature>
<protein>
    <submittedName>
        <fullName evidence="2">Uncharacterized protein</fullName>
    </submittedName>
</protein>
<name>A0A0U0SJQ0_MYCTX</name>
<proteinExistence type="predicted"/>
<feature type="region of interest" description="Disordered" evidence="1">
    <location>
        <begin position="47"/>
        <end position="69"/>
    </location>
</feature>
<gene>
    <name evidence="2" type="ORF">ERS007703_04276</name>
    <name evidence="3" type="ORF">ERS007739_00140</name>
</gene>
<evidence type="ECO:0000313" key="2">
    <source>
        <dbReference type="EMBL" id="COW81737.1"/>
    </source>
</evidence>
<sequence>MAAIGRLPSAMTAIAPSFAHASTDRYVSGPLSEMTSTLEPRLTDWARKSAARPPTSATSSRYRSALVPSQRRKAIASGCCRACSKTRSSTVDGN</sequence>
<evidence type="ECO:0000313" key="3">
    <source>
        <dbReference type="EMBL" id="COW82063.1"/>
    </source>
</evidence>
<reference evidence="2" key="2">
    <citation type="submission" date="2015-03" db="EMBL/GenBank/DDBJ databases">
        <authorList>
            <person name="Murphy D."/>
        </authorList>
    </citation>
    <scope>NUCLEOTIDE SEQUENCE [LARGE SCALE GENOMIC DNA]</scope>
    <source>
        <strain evidence="2">K00500041</strain>
    </source>
</reference>
<evidence type="ECO:0000256" key="1">
    <source>
        <dbReference type="SAM" id="MobiDB-lite"/>
    </source>
</evidence>
<evidence type="ECO:0000313" key="4">
    <source>
        <dbReference type="Proteomes" id="UP000038802"/>
    </source>
</evidence>
<dbReference type="AlphaFoldDB" id="A0A0U0SJQ0"/>
<reference evidence="4 5" key="1">
    <citation type="submission" date="2015-03" db="EMBL/GenBank/DDBJ databases">
        <authorList>
            <consortium name="Pathogen Informatics"/>
        </authorList>
    </citation>
    <scope>NUCLEOTIDE SEQUENCE [LARGE SCALE GENOMIC DNA]</scope>
    <source>
        <strain evidence="4">K00500041</strain>
        <strain evidence="5">N09902308</strain>
    </source>
</reference>
<reference evidence="3" key="3">
    <citation type="submission" date="2015-03" db="EMBL/GenBank/DDBJ databases">
        <authorList>
            <consortium name="Pathogen Informatics"/>
            <person name="Murphy D."/>
        </authorList>
    </citation>
    <scope>NUCLEOTIDE SEQUENCE</scope>
    <source>
        <strain evidence="3">N09902308</strain>
    </source>
</reference>
<dbReference type="Proteomes" id="UP000038802">
    <property type="component" value="Unassembled WGS sequence"/>
</dbReference>
<dbReference type="EMBL" id="CSBK01000032">
    <property type="protein sequence ID" value="COW82063.1"/>
    <property type="molecule type" value="Genomic_DNA"/>
</dbReference>
<dbReference type="Proteomes" id="UP000039021">
    <property type="component" value="Unassembled WGS sequence"/>
</dbReference>
<accession>A0A0U0SJQ0</accession>
<dbReference type="EMBL" id="CSAE01000718">
    <property type="protein sequence ID" value="COW81737.1"/>
    <property type="molecule type" value="Genomic_DNA"/>
</dbReference>
<organism evidence="2 4">
    <name type="scientific">Mycobacterium tuberculosis</name>
    <dbReference type="NCBI Taxonomy" id="1773"/>
    <lineage>
        <taxon>Bacteria</taxon>
        <taxon>Bacillati</taxon>
        <taxon>Actinomycetota</taxon>
        <taxon>Actinomycetes</taxon>
        <taxon>Mycobacteriales</taxon>
        <taxon>Mycobacteriaceae</taxon>
        <taxon>Mycobacterium</taxon>
        <taxon>Mycobacterium tuberculosis complex</taxon>
    </lineage>
</organism>
<evidence type="ECO:0000313" key="5">
    <source>
        <dbReference type="Proteomes" id="UP000039021"/>
    </source>
</evidence>